<dbReference type="AlphaFoldDB" id="A0A1H7AIP2"/>
<evidence type="ECO:0008006" key="4">
    <source>
        <dbReference type="Google" id="ProtNLM"/>
    </source>
</evidence>
<evidence type="ECO:0000313" key="3">
    <source>
        <dbReference type="Proteomes" id="UP000183315"/>
    </source>
</evidence>
<feature type="transmembrane region" description="Helical" evidence="1">
    <location>
        <begin position="30"/>
        <end position="51"/>
    </location>
</feature>
<keyword evidence="1" id="KW-1133">Transmembrane helix</keyword>
<keyword evidence="1" id="KW-0472">Membrane</keyword>
<dbReference type="EMBL" id="FNZI01000006">
    <property type="protein sequence ID" value="SEJ61780.1"/>
    <property type="molecule type" value="Genomic_DNA"/>
</dbReference>
<keyword evidence="1" id="KW-0812">Transmembrane</keyword>
<organism evidence="2 3">
    <name type="scientific">Demequina mangrovi</name>
    <dbReference type="NCBI Taxonomy" id="1043493"/>
    <lineage>
        <taxon>Bacteria</taxon>
        <taxon>Bacillati</taxon>
        <taxon>Actinomycetota</taxon>
        <taxon>Actinomycetes</taxon>
        <taxon>Micrococcales</taxon>
        <taxon>Demequinaceae</taxon>
        <taxon>Demequina</taxon>
    </lineage>
</organism>
<proteinExistence type="predicted"/>
<evidence type="ECO:0000256" key="1">
    <source>
        <dbReference type="SAM" id="Phobius"/>
    </source>
</evidence>
<dbReference type="STRING" id="1043493.SAMN05421637_2421"/>
<sequence>MSSGASSAADAAPAGTTQPLALRLVGRGSLAGAALVLAIALAYAVVLPGIARALSEPTPPLVVAIGGDATVAVSEDWTVTEGAPGYTTLAQSGAVLVISEPHPAEQHPAQTIEAVIDEWVAQGPGEIAVLPSPRAFETDAGDDAVTVALQDPLRSGQAWVVSNGSSEVVALLTTPQAGWESTSASAQLVLRSLVFPEEPA</sequence>
<keyword evidence="3" id="KW-1185">Reference proteome</keyword>
<gene>
    <name evidence="2" type="ORF">SAMN05421637_2421</name>
</gene>
<dbReference type="Proteomes" id="UP000183315">
    <property type="component" value="Unassembled WGS sequence"/>
</dbReference>
<dbReference type="RefSeq" id="WP_042215732.1">
    <property type="nucleotide sequence ID" value="NZ_BBLU01000014.1"/>
</dbReference>
<name>A0A1H7AIP2_9MICO</name>
<dbReference type="OrthoDB" id="5148655at2"/>
<reference evidence="3" key="1">
    <citation type="submission" date="2016-10" db="EMBL/GenBank/DDBJ databases">
        <authorList>
            <person name="Varghese N."/>
        </authorList>
    </citation>
    <scope>NUCLEOTIDE SEQUENCE [LARGE SCALE GENOMIC DNA]</scope>
    <source>
        <strain evidence="3">DSM 24868</strain>
    </source>
</reference>
<evidence type="ECO:0000313" key="2">
    <source>
        <dbReference type="EMBL" id="SEJ61780.1"/>
    </source>
</evidence>
<protein>
    <recommendedName>
        <fullName evidence="4">Type VII secretion-associated protein, Rv3446c family, C-terminal domain-containing protein</fullName>
    </recommendedName>
</protein>
<accession>A0A1H7AIP2</accession>